<evidence type="ECO:0000313" key="1">
    <source>
        <dbReference type="EMBL" id="EJW98097.1"/>
    </source>
</evidence>
<comment type="caution">
    <text evidence="1">The sequence shown here is derived from an EMBL/GenBank/DDBJ whole genome shotgun (WGS) entry which is preliminary data.</text>
</comment>
<gene>
    <name evidence="1" type="ORF">EVA_13797</name>
</gene>
<reference evidence="1" key="1">
    <citation type="journal article" date="2012" name="PLoS ONE">
        <title>Gene sets for utilization of primary and secondary nutrition supplies in the distal gut of endangered iberian lynx.</title>
        <authorList>
            <person name="Alcaide M."/>
            <person name="Messina E."/>
            <person name="Richter M."/>
            <person name="Bargiela R."/>
            <person name="Peplies J."/>
            <person name="Huws S.A."/>
            <person name="Newbold C.J."/>
            <person name="Golyshin P.N."/>
            <person name="Simon M.A."/>
            <person name="Lopez G."/>
            <person name="Yakimov M.M."/>
            <person name="Ferrer M."/>
        </authorList>
    </citation>
    <scope>NUCLEOTIDE SEQUENCE</scope>
</reference>
<dbReference type="AlphaFoldDB" id="J9G8L2"/>
<proteinExistence type="predicted"/>
<name>J9G8L2_9ZZZZ</name>
<dbReference type="EMBL" id="AMCI01004430">
    <property type="protein sequence ID" value="EJW98097.1"/>
    <property type="molecule type" value="Genomic_DNA"/>
</dbReference>
<protein>
    <submittedName>
        <fullName evidence="1">Uncharacterized protein</fullName>
    </submittedName>
</protein>
<organism evidence="1">
    <name type="scientific">gut metagenome</name>
    <dbReference type="NCBI Taxonomy" id="749906"/>
    <lineage>
        <taxon>unclassified sequences</taxon>
        <taxon>metagenomes</taxon>
        <taxon>organismal metagenomes</taxon>
    </lineage>
</organism>
<accession>J9G8L2</accession>
<sequence length="52" mass="5927">MNFITFLYFITFTQYPFPYLVCTRFPACANNLLKAKGVQSCKAAGFCCFKVV</sequence>